<organism evidence="1 2">
    <name type="scientific">Halomarina halobia</name>
    <dbReference type="NCBI Taxonomy" id="3033386"/>
    <lineage>
        <taxon>Archaea</taxon>
        <taxon>Methanobacteriati</taxon>
        <taxon>Methanobacteriota</taxon>
        <taxon>Stenosarchaea group</taxon>
        <taxon>Halobacteria</taxon>
        <taxon>Halobacteriales</taxon>
        <taxon>Natronomonadaceae</taxon>
        <taxon>Halomarina</taxon>
    </lineage>
</organism>
<sequence length="71" mass="7931">MAQPCLGEHDDVDVDHVLDRASHEAVVRVHVVVTAGDIDRGRRTRVRVQDYVDPAAFGERELCIDLLVRPA</sequence>
<accession>A0ABD6AEN4</accession>
<dbReference type="GeneID" id="79317897"/>
<name>A0ABD6AEN4_9EURY</name>
<keyword evidence="2" id="KW-1185">Reference proteome</keyword>
<evidence type="ECO:0000313" key="2">
    <source>
        <dbReference type="Proteomes" id="UP001596547"/>
    </source>
</evidence>
<protein>
    <submittedName>
        <fullName evidence="1">Uncharacterized protein</fullName>
    </submittedName>
</protein>
<dbReference type="AlphaFoldDB" id="A0ABD6AEN4"/>
<dbReference type="EMBL" id="JBHTBF010000003">
    <property type="protein sequence ID" value="MFC7318917.1"/>
    <property type="molecule type" value="Genomic_DNA"/>
</dbReference>
<comment type="caution">
    <text evidence="1">The sequence shown here is derived from an EMBL/GenBank/DDBJ whole genome shotgun (WGS) entry which is preliminary data.</text>
</comment>
<dbReference type="Proteomes" id="UP001596547">
    <property type="component" value="Unassembled WGS sequence"/>
</dbReference>
<proteinExistence type="predicted"/>
<reference evidence="1 2" key="1">
    <citation type="journal article" date="2019" name="Int. J. Syst. Evol. Microbiol.">
        <title>The Global Catalogue of Microorganisms (GCM) 10K type strain sequencing project: providing services to taxonomists for standard genome sequencing and annotation.</title>
        <authorList>
            <consortium name="The Broad Institute Genomics Platform"/>
            <consortium name="The Broad Institute Genome Sequencing Center for Infectious Disease"/>
            <person name="Wu L."/>
            <person name="Ma J."/>
        </authorList>
    </citation>
    <scope>NUCLEOTIDE SEQUENCE [LARGE SCALE GENOMIC DNA]</scope>
    <source>
        <strain evidence="1 2">PSR21</strain>
    </source>
</reference>
<dbReference type="RefSeq" id="WP_276306240.1">
    <property type="nucleotide sequence ID" value="NZ_CP119993.1"/>
</dbReference>
<evidence type="ECO:0000313" key="1">
    <source>
        <dbReference type="EMBL" id="MFC7318917.1"/>
    </source>
</evidence>
<gene>
    <name evidence="1" type="ORF">ACFQPE_19260</name>
</gene>